<evidence type="ECO:0000313" key="5">
    <source>
        <dbReference type="EMBL" id="HJC63261.1"/>
    </source>
</evidence>
<dbReference type="Pfam" id="PF03965">
    <property type="entry name" value="Penicillinase_R"/>
    <property type="match status" value="1"/>
</dbReference>
<dbReference type="InterPro" id="IPR005650">
    <property type="entry name" value="BlaI_family"/>
</dbReference>
<dbReference type="EMBL" id="DWVZ01000084">
    <property type="protein sequence ID" value="HJC63261.1"/>
    <property type="molecule type" value="Genomic_DNA"/>
</dbReference>
<comment type="caution">
    <text evidence="5">The sequence shown here is derived from an EMBL/GenBank/DDBJ whole genome shotgun (WGS) entry which is preliminary data.</text>
</comment>
<dbReference type="Proteomes" id="UP000823886">
    <property type="component" value="Unassembled WGS sequence"/>
</dbReference>
<dbReference type="PIRSF" id="PIRSF019455">
    <property type="entry name" value="CopR_AtkY"/>
    <property type="match status" value="1"/>
</dbReference>
<reference evidence="5" key="2">
    <citation type="submission" date="2021-04" db="EMBL/GenBank/DDBJ databases">
        <authorList>
            <person name="Gilroy R."/>
        </authorList>
    </citation>
    <scope>NUCLEOTIDE SEQUENCE</scope>
    <source>
        <strain evidence="5">ChiBcec2-3848</strain>
    </source>
</reference>
<dbReference type="InterPro" id="IPR036388">
    <property type="entry name" value="WH-like_DNA-bd_sf"/>
</dbReference>
<dbReference type="InterPro" id="IPR036390">
    <property type="entry name" value="WH_DNA-bd_sf"/>
</dbReference>
<keyword evidence="4" id="KW-0804">Transcription</keyword>
<comment type="similarity">
    <text evidence="1">Belongs to the BlaI transcriptional regulatory family.</text>
</comment>
<dbReference type="GO" id="GO:0045892">
    <property type="term" value="P:negative regulation of DNA-templated transcription"/>
    <property type="evidence" value="ECO:0007669"/>
    <property type="project" value="InterPro"/>
</dbReference>
<evidence type="ECO:0000256" key="3">
    <source>
        <dbReference type="ARBA" id="ARBA00023125"/>
    </source>
</evidence>
<dbReference type="SUPFAM" id="SSF46785">
    <property type="entry name" value="Winged helix' DNA-binding domain"/>
    <property type="match status" value="1"/>
</dbReference>
<dbReference type="GO" id="GO:0003677">
    <property type="term" value="F:DNA binding"/>
    <property type="evidence" value="ECO:0007669"/>
    <property type="project" value="UniProtKB-KW"/>
</dbReference>
<dbReference type="Gene3D" id="1.10.10.10">
    <property type="entry name" value="Winged helix-like DNA-binding domain superfamily/Winged helix DNA-binding domain"/>
    <property type="match status" value="1"/>
</dbReference>
<organism evidence="5 6">
    <name type="scientific">Candidatus Blautia merdavium</name>
    <dbReference type="NCBI Taxonomy" id="2838494"/>
    <lineage>
        <taxon>Bacteria</taxon>
        <taxon>Bacillati</taxon>
        <taxon>Bacillota</taxon>
        <taxon>Clostridia</taxon>
        <taxon>Lachnospirales</taxon>
        <taxon>Lachnospiraceae</taxon>
        <taxon>Blautia</taxon>
    </lineage>
</organism>
<keyword evidence="3" id="KW-0238">DNA-binding</keyword>
<dbReference type="AlphaFoldDB" id="A0A9D2PPE5"/>
<name>A0A9D2PPE5_9FIRM</name>
<sequence length="129" mass="14852">MEKLPQISEAEYEIMKIIWKNSPISTNDICASVPTVHHWSSKTIHTLLSRLTAKKVISYEQRGRMYYYSPLISQEKYLSQENCMFLSRFYNGEATPLLSALLSNAQLSDEDLKNMYHLIDSKLNGGDKT</sequence>
<protein>
    <submittedName>
        <fullName evidence="5">BlaI/MecI/CopY family transcriptional regulator</fullName>
    </submittedName>
</protein>
<keyword evidence="2" id="KW-0805">Transcription regulation</keyword>
<evidence type="ECO:0000313" key="6">
    <source>
        <dbReference type="Proteomes" id="UP000823886"/>
    </source>
</evidence>
<reference evidence="5" key="1">
    <citation type="journal article" date="2021" name="PeerJ">
        <title>Extensive microbial diversity within the chicken gut microbiome revealed by metagenomics and culture.</title>
        <authorList>
            <person name="Gilroy R."/>
            <person name="Ravi A."/>
            <person name="Getino M."/>
            <person name="Pursley I."/>
            <person name="Horton D.L."/>
            <person name="Alikhan N.F."/>
            <person name="Baker D."/>
            <person name="Gharbi K."/>
            <person name="Hall N."/>
            <person name="Watson M."/>
            <person name="Adriaenssens E.M."/>
            <person name="Foster-Nyarko E."/>
            <person name="Jarju S."/>
            <person name="Secka A."/>
            <person name="Antonio M."/>
            <person name="Oren A."/>
            <person name="Chaudhuri R.R."/>
            <person name="La Ragione R."/>
            <person name="Hildebrand F."/>
            <person name="Pallen M.J."/>
        </authorList>
    </citation>
    <scope>NUCLEOTIDE SEQUENCE</scope>
    <source>
        <strain evidence="5">ChiBcec2-3848</strain>
    </source>
</reference>
<gene>
    <name evidence="5" type="ORF">H9753_06550</name>
</gene>
<evidence type="ECO:0000256" key="2">
    <source>
        <dbReference type="ARBA" id="ARBA00023015"/>
    </source>
</evidence>
<dbReference type="Gene3D" id="1.10.4040.10">
    <property type="entry name" value="Penicillinase repressor domain"/>
    <property type="match status" value="1"/>
</dbReference>
<accession>A0A9D2PPE5</accession>
<proteinExistence type="inferred from homology"/>
<evidence type="ECO:0000256" key="1">
    <source>
        <dbReference type="ARBA" id="ARBA00011046"/>
    </source>
</evidence>
<evidence type="ECO:0000256" key="4">
    <source>
        <dbReference type="ARBA" id="ARBA00023163"/>
    </source>
</evidence>